<evidence type="ECO:0000313" key="2">
    <source>
        <dbReference type="Proteomes" id="UP000292209"/>
    </source>
</evidence>
<evidence type="ECO:0000313" key="1">
    <source>
        <dbReference type="EMBL" id="RZS97158.1"/>
    </source>
</evidence>
<proteinExistence type="predicted"/>
<comment type="caution">
    <text evidence="1">The sequence shown here is derived from an EMBL/GenBank/DDBJ whole genome shotgun (WGS) entry which is preliminary data.</text>
</comment>
<reference evidence="1 2" key="1">
    <citation type="submission" date="2019-02" db="EMBL/GenBank/DDBJ databases">
        <title>Genomic Encyclopedia of Archaeal and Bacterial Type Strains, Phase II (KMG-II): from individual species to whole genera.</title>
        <authorList>
            <person name="Goeker M."/>
        </authorList>
    </citation>
    <scope>NUCLEOTIDE SEQUENCE [LARGE SCALE GENOMIC DNA]</scope>
    <source>
        <strain evidence="1 2">DSM 21411</strain>
    </source>
</reference>
<protein>
    <submittedName>
        <fullName evidence="1">Uncharacterized protein</fullName>
    </submittedName>
</protein>
<dbReference type="OrthoDB" id="595022at2"/>
<gene>
    <name evidence="1" type="ORF">BC751_2755</name>
</gene>
<accession>A0A4Q7PBT3</accession>
<dbReference type="RefSeq" id="WP_130275973.1">
    <property type="nucleotide sequence ID" value="NZ_SGXG01000001.1"/>
</dbReference>
<organism evidence="1 2">
    <name type="scientific">Cecembia calidifontis</name>
    <dbReference type="NCBI Taxonomy" id="1187080"/>
    <lineage>
        <taxon>Bacteria</taxon>
        <taxon>Pseudomonadati</taxon>
        <taxon>Bacteroidota</taxon>
        <taxon>Cytophagia</taxon>
        <taxon>Cytophagales</taxon>
        <taxon>Cyclobacteriaceae</taxon>
        <taxon>Cecembia</taxon>
    </lineage>
</organism>
<dbReference type="EMBL" id="SGXG01000001">
    <property type="protein sequence ID" value="RZS97158.1"/>
    <property type="molecule type" value="Genomic_DNA"/>
</dbReference>
<keyword evidence="2" id="KW-1185">Reference proteome</keyword>
<name>A0A4Q7PBT3_9BACT</name>
<dbReference type="AlphaFoldDB" id="A0A4Q7PBT3"/>
<dbReference type="Proteomes" id="UP000292209">
    <property type="component" value="Unassembled WGS sequence"/>
</dbReference>
<sequence>METKVNFLLKRISTEQFAILEENFQPKRDVNLELGLGFRYSIEERMIGVFLKIKFLQKKAAFLVLEVGCHFEIDQDAWNRFLNENKTAIVVERGFACHIAMITVGTARGVLHAKTENTEFNNFLLPTINVDRLIKEDVVLEFEAAEEK</sequence>